<feature type="compositionally biased region" description="Acidic residues" evidence="6">
    <location>
        <begin position="408"/>
        <end position="421"/>
    </location>
</feature>
<gene>
    <name evidence="7" type="ORF">ANDGO_03577</name>
</gene>
<reference evidence="7" key="1">
    <citation type="submission" date="2019-09" db="EMBL/GenBank/DDBJ databases">
        <title>The Mitochondrial Proteome of the Jakobid, Andalucia godoyi, a Protist With the Most Gene-Rich and Bacteria-Like Mitochondrial Genome.</title>
        <authorList>
            <person name="Gray M.W."/>
            <person name="Burger G."/>
            <person name="Derelle R."/>
            <person name="Klimes V."/>
            <person name="Leger M."/>
            <person name="Sarrasin M."/>
            <person name="Vlcek C."/>
            <person name="Roger A.J."/>
            <person name="Elias M."/>
            <person name="Lang B.F."/>
        </authorList>
    </citation>
    <scope>NUCLEOTIDE SEQUENCE</scope>
    <source>
        <strain evidence="7">And28</strain>
    </source>
</reference>
<dbReference type="SUPFAM" id="SSF56059">
    <property type="entry name" value="Glutathione synthetase ATP-binding domain-like"/>
    <property type="match status" value="1"/>
</dbReference>
<dbReference type="GO" id="GO:0015631">
    <property type="term" value="F:tubulin binding"/>
    <property type="evidence" value="ECO:0007669"/>
    <property type="project" value="TreeGrafter"/>
</dbReference>
<organism evidence="7 8">
    <name type="scientific">Andalucia godoyi</name>
    <name type="common">Flagellate</name>
    <dbReference type="NCBI Taxonomy" id="505711"/>
    <lineage>
        <taxon>Eukaryota</taxon>
        <taxon>Discoba</taxon>
        <taxon>Jakobida</taxon>
        <taxon>Andalucina</taxon>
        <taxon>Andaluciidae</taxon>
        <taxon>Andalucia</taxon>
    </lineage>
</organism>
<evidence type="ECO:0000256" key="6">
    <source>
        <dbReference type="SAM" id="MobiDB-lite"/>
    </source>
</evidence>
<dbReference type="PROSITE" id="PS51221">
    <property type="entry name" value="TTL"/>
    <property type="match status" value="1"/>
</dbReference>
<dbReference type="GO" id="GO:0005524">
    <property type="term" value="F:ATP binding"/>
    <property type="evidence" value="ECO:0007669"/>
    <property type="project" value="UniProtKB-KW"/>
</dbReference>
<keyword evidence="2 7" id="KW-0436">Ligase</keyword>
<keyword evidence="4" id="KW-0067">ATP-binding</keyword>
<dbReference type="AlphaFoldDB" id="A0A8K0AI09"/>
<evidence type="ECO:0000256" key="1">
    <source>
        <dbReference type="ARBA" id="ARBA00006820"/>
    </source>
</evidence>
<dbReference type="GO" id="GO:0000226">
    <property type="term" value="P:microtubule cytoskeleton organization"/>
    <property type="evidence" value="ECO:0007669"/>
    <property type="project" value="TreeGrafter"/>
</dbReference>
<sequence length="421" mass="49477">MSQPRPARSIRFKTFLYNTVYDAMRSRGWKETEHETDWDVGWMDVGWMREQFDHIHLQEHQKVNHFRNHYELTRKDFLIKNVKRARKQLEKEDRVQEAAKYDFAPLTFVVPSEYNLFVEEFKRYPGAWWIMKPVGKSQGKGIFLFNKLSSISDWKNNRWRGDAGQSPESYVVQKYVDRPYLVGGKKFDLRLYALVTSYSPLTVWIYRAGFARFSHHRFSMESSEMDNAYIHLTNAAIQKTSEKHDKNLGCKWNLSNLKLFMISKHGMEAVNKLFSDIQMVILLSLFAVQKVMINDKHCFELYGYDILIDEDLKPWLLEVNASPSLTSDTEDDKKLKHMLLNHMLDVVDVEKKLKGDETRVGGFDLVYKNGFIKQDQTNLLSSYLGCWFKHPPPLQLTRLGSAKRKQEEEDDDSDSDSDEPI</sequence>
<comment type="caution">
    <text evidence="7">The sequence shown here is derived from an EMBL/GenBank/DDBJ whole genome shotgun (WGS) entry which is preliminary data.</text>
</comment>
<evidence type="ECO:0000313" key="7">
    <source>
        <dbReference type="EMBL" id="KAF0852603.1"/>
    </source>
</evidence>
<dbReference type="Proteomes" id="UP000799049">
    <property type="component" value="Unassembled WGS sequence"/>
</dbReference>
<dbReference type="InterPro" id="IPR004344">
    <property type="entry name" value="TTL/TTLL_fam"/>
</dbReference>
<dbReference type="EMBL" id="VRVR01000026">
    <property type="protein sequence ID" value="KAF0852603.1"/>
    <property type="molecule type" value="Genomic_DNA"/>
</dbReference>
<feature type="region of interest" description="Disordered" evidence="6">
    <location>
        <begin position="398"/>
        <end position="421"/>
    </location>
</feature>
<dbReference type="GO" id="GO:0070740">
    <property type="term" value="F:tubulin-glutamic acid ligase activity"/>
    <property type="evidence" value="ECO:0007669"/>
    <property type="project" value="TreeGrafter"/>
</dbReference>
<dbReference type="Pfam" id="PF03133">
    <property type="entry name" value="TTL"/>
    <property type="match status" value="1"/>
</dbReference>
<accession>A0A8K0AI09</accession>
<dbReference type="PANTHER" id="PTHR12241">
    <property type="entry name" value="TUBULIN POLYGLUTAMYLASE"/>
    <property type="match status" value="1"/>
</dbReference>
<dbReference type="GO" id="GO:0036064">
    <property type="term" value="C:ciliary basal body"/>
    <property type="evidence" value="ECO:0007669"/>
    <property type="project" value="TreeGrafter"/>
</dbReference>
<dbReference type="PANTHER" id="PTHR12241:SF39">
    <property type="entry name" value="TUBULIN POLYGLUTAMYLASE TTLL9-RELATED"/>
    <property type="match status" value="1"/>
</dbReference>
<evidence type="ECO:0000256" key="5">
    <source>
        <dbReference type="ARBA" id="ARBA00030445"/>
    </source>
</evidence>
<evidence type="ECO:0000256" key="3">
    <source>
        <dbReference type="ARBA" id="ARBA00022741"/>
    </source>
</evidence>
<name>A0A8K0AI09_ANDGO</name>
<dbReference type="Gene3D" id="3.30.470.20">
    <property type="entry name" value="ATP-grasp fold, B domain"/>
    <property type="match status" value="1"/>
</dbReference>
<proteinExistence type="inferred from homology"/>
<protein>
    <recommendedName>
        <fullName evidence="5">Tubulin--tyrosine ligase-like protein 9</fullName>
    </recommendedName>
</protein>
<keyword evidence="3" id="KW-0547">Nucleotide-binding</keyword>
<evidence type="ECO:0000313" key="8">
    <source>
        <dbReference type="Proteomes" id="UP000799049"/>
    </source>
</evidence>
<comment type="similarity">
    <text evidence="1">Belongs to the tubulin--tyrosine ligase family.</text>
</comment>
<keyword evidence="8" id="KW-1185">Reference proteome</keyword>
<dbReference type="OrthoDB" id="202825at2759"/>
<evidence type="ECO:0000256" key="4">
    <source>
        <dbReference type="ARBA" id="ARBA00022840"/>
    </source>
</evidence>
<evidence type="ECO:0000256" key="2">
    <source>
        <dbReference type="ARBA" id="ARBA00022598"/>
    </source>
</evidence>